<dbReference type="Pfam" id="PF13442">
    <property type="entry name" value="Cytochrome_CBB3"/>
    <property type="match status" value="3"/>
</dbReference>
<reference evidence="6" key="1">
    <citation type="submission" date="2018-06" db="EMBL/GenBank/DDBJ databases">
        <authorList>
            <person name="Zhirakovskaya E."/>
        </authorList>
    </citation>
    <scope>NUCLEOTIDE SEQUENCE</scope>
</reference>
<feature type="domain" description="Cytochrome c" evidence="5">
    <location>
        <begin position="303"/>
        <end position="391"/>
    </location>
</feature>
<dbReference type="SUPFAM" id="SSF46626">
    <property type="entry name" value="Cytochrome c"/>
    <property type="match status" value="3"/>
</dbReference>
<name>A0A3B1AVU4_9ZZZZ</name>
<dbReference type="PROSITE" id="PS51007">
    <property type="entry name" value="CYTC"/>
    <property type="match status" value="3"/>
</dbReference>
<dbReference type="InterPro" id="IPR009056">
    <property type="entry name" value="Cyt_c-like_dom"/>
</dbReference>
<feature type="domain" description="Cytochrome c" evidence="5">
    <location>
        <begin position="22"/>
        <end position="110"/>
    </location>
</feature>
<dbReference type="AlphaFoldDB" id="A0A3B1AVU4"/>
<proteinExistence type="predicted"/>
<accession>A0A3B1AVU4</accession>
<evidence type="ECO:0000256" key="3">
    <source>
        <dbReference type="ARBA" id="ARBA00023004"/>
    </source>
</evidence>
<dbReference type="InterPro" id="IPR036909">
    <property type="entry name" value="Cyt_c-like_dom_sf"/>
</dbReference>
<feature type="domain" description="Cytochrome c" evidence="5">
    <location>
        <begin position="123"/>
        <end position="211"/>
    </location>
</feature>
<keyword evidence="1" id="KW-0349">Heme</keyword>
<keyword evidence="2" id="KW-0479">Metal-binding</keyword>
<dbReference type="Gene3D" id="1.10.760.10">
    <property type="entry name" value="Cytochrome c-like domain"/>
    <property type="match status" value="3"/>
</dbReference>
<dbReference type="GO" id="GO:0046872">
    <property type="term" value="F:metal ion binding"/>
    <property type="evidence" value="ECO:0007669"/>
    <property type="project" value="UniProtKB-KW"/>
</dbReference>
<organism evidence="6">
    <name type="scientific">hydrothermal vent metagenome</name>
    <dbReference type="NCBI Taxonomy" id="652676"/>
    <lineage>
        <taxon>unclassified sequences</taxon>
        <taxon>metagenomes</taxon>
        <taxon>ecological metagenomes</taxon>
    </lineage>
</organism>
<dbReference type="PANTHER" id="PTHR33751:SF1">
    <property type="entry name" value="CBB3-TYPE CYTOCHROME C OXIDASE SUBUNIT FIXP"/>
    <property type="match status" value="1"/>
</dbReference>
<dbReference type="InterPro" id="IPR050597">
    <property type="entry name" value="Cytochrome_c_Oxidase_Subunit"/>
</dbReference>
<evidence type="ECO:0000313" key="6">
    <source>
        <dbReference type="EMBL" id="VAX03813.1"/>
    </source>
</evidence>
<sequence length="419" mass="45537">MKRFVLWSGLALGGLLVSVAQAEVIDAGKLYREACAICHGDAGDGKTATQSGLRPSPRDFTSTESAMELTRERMIFAVTHGRRGTAMMSHEGRFTPAEIEAVVDYVRETFMRTPTEKMTDEPPQLSLGEAIYAQHCAVCHGDKGSTAYWARNGLNPPPRDFTGDEAKSILTRQRMITSVTHGRPGSGMQSFKSRLSSEEIEAAVIYIRHEFMGIAPNQDTGHVPRMQQNGSVPVAAGSAVAEDQHESAPPENPVENVNSDSAEPQIGQHSPHAGGMPAMDAGMSPGHAEANDMTLPLPKGLTGDPVKGRDFFMKNCFTCHGIKGGGNGPRAYFNIPRPRDFTSPESRRALNRPRIFDSIAEGRRGTVMPAWSKVLDDQQIADITEFVFRAFIKDVKAGGVEAAAVEETQQTKEIKKKTD</sequence>
<dbReference type="GO" id="GO:0020037">
    <property type="term" value="F:heme binding"/>
    <property type="evidence" value="ECO:0007669"/>
    <property type="project" value="InterPro"/>
</dbReference>
<dbReference type="PANTHER" id="PTHR33751">
    <property type="entry name" value="CBB3-TYPE CYTOCHROME C OXIDASE SUBUNIT FIXP"/>
    <property type="match status" value="1"/>
</dbReference>
<gene>
    <name evidence="6" type="ORF">MNBD_GAMMA20-283</name>
</gene>
<evidence type="ECO:0000256" key="4">
    <source>
        <dbReference type="SAM" id="MobiDB-lite"/>
    </source>
</evidence>
<evidence type="ECO:0000259" key="5">
    <source>
        <dbReference type="PROSITE" id="PS51007"/>
    </source>
</evidence>
<evidence type="ECO:0000256" key="2">
    <source>
        <dbReference type="ARBA" id="ARBA00022723"/>
    </source>
</evidence>
<protein>
    <recommendedName>
        <fullName evidence="5">Cytochrome c domain-containing protein</fullName>
    </recommendedName>
</protein>
<feature type="region of interest" description="Disordered" evidence="4">
    <location>
        <begin position="235"/>
        <end position="275"/>
    </location>
</feature>
<evidence type="ECO:0000256" key="1">
    <source>
        <dbReference type="ARBA" id="ARBA00022617"/>
    </source>
</evidence>
<dbReference type="GO" id="GO:0009055">
    <property type="term" value="F:electron transfer activity"/>
    <property type="evidence" value="ECO:0007669"/>
    <property type="project" value="InterPro"/>
</dbReference>
<dbReference type="EMBL" id="UOFU01000350">
    <property type="protein sequence ID" value="VAX03813.1"/>
    <property type="molecule type" value="Genomic_DNA"/>
</dbReference>
<keyword evidence="3" id="KW-0408">Iron</keyword>